<reference evidence="3" key="3">
    <citation type="submission" date="2022-11" db="EMBL/GenBank/DDBJ databases">
        <title>Chitin-degrading and fungicidal potential of chitinolytic bacterial strains from marine environment of the Pacific Ocean regions.</title>
        <authorList>
            <person name="Pentekhina I."/>
            <person name="Nedashkovskaya O."/>
            <person name="Seitkalieva A."/>
            <person name="Podvolotskaya A."/>
            <person name="Tekutyeva L."/>
            <person name="Balabanova L."/>
        </authorList>
    </citation>
    <scope>NUCLEOTIDE SEQUENCE</scope>
    <source>
        <strain evidence="3">KMM 6838</strain>
    </source>
</reference>
<accession>A0A143HK26</accession>
<dbReference type="KEGG" id="mthd:A3224_03830"/>
<name>A0A143HK26_MICTH</name>
<proteinExistence type="predicted"/>
<evidence type="ECO:0000313" key="2">
    <source>
        <dbReference type="EMBL" id="AMX01830.1"/>
    </source>
</evidence>
<organism evidence="2 4">
    <name type="scientific">Microbulbifer thermotolerans</name>
    <dbReference type="NCBI Taxonomy" id="252514"/>
    <lineage>
        <taxon>Bacteria</taxon>
        <taxon>Pseudomonadati</taxon>
        <taxon>Pseudomonadota</taxon>
        <taxon>Gammaproteobacteria</taxon>
        <taxon>Cellvibrionales</taxon>
        <taxon>Microbulbiferaceae</taxon>
        <taxon>Microbulbifer</taxon>
    </lineage>
</organism>
<dbReference type="Proteomes" id="UP000076077">
    <property type="component" value="Chromosome"/>
</dbReference>
<reference evidence="2" key="1">
    <citation type="submission" date="2016-03" db="EMBL/GenBank/DDBJ databases">
        <authorList>
            <person name="Ploux O."/>
        </authorList>
    </citation>
    <scope>NUCLEOTIDE SEQUENCE [LARGE SCALE GENOMIC DNA]</scope>
    <source>
        <strain evidence="2">DAU221</strain>
    </source>
</reference>
<evidence type="ECO:0000313" key="3">
    <source>
        <dbReference type="EMBL" id="MCX2802683.1"/>
    </source>
</evidence>
<evidence type="ECO:0000256" key="1">
    <source>
        <dbReference type="SAM" id="SignalP"/>
    </source>
</evidence>
<dbReference type="AlphaFoldDB" id="A0A143HK26"/>
<gene>
    <name evidence="2" type="ORF">A3224_03830</name>
    <name evidence="3" type="ORF">OQJ68_12890</name>
</gene>
<dbReference type="RefSeq" id="WP_067151732.1">
    <property type="nucleotide sequence ID" value="NZ_CP014864.1"/>
</dbReference>
<dbReference type="EMBL" id="CP014864">
    <property type="protein sequence ID" value="AMX01830.1"/>
    <property type="molecule type" value="Genomic_DNA"/>
</dbReference>
<dbReference type="EMBL" id="JAPHQB010000022">
    <property type="protein sequence ID" value="MCX2802683.1"/>
    <property type="molecule type" value="Genomic_DNA"/>
</dbReference>
<evidence type="ECO:0000313" key="4">
    <source>
        <dbReference type="Proteomes" id="UP000076077"/>
    </source>
</evidence>
<protein>
    <submittedName>
        <fullName evidence="2">Uncharacterized protein</fullName>
    </submittedName>
</protein>
<sequence>MRNLILIGVLFFVSASAAAKEYWAYSKDGVNLIVGIGVRGGAVVVVDNHLGKEPIQFAANQFKFTLDNGRVESPCCVIFNRKGKLDLAVGAGSAAHYYLLNMPPALDPFDRQQILLTLRGDEDPWVAVLGGVGLSMEDAIAKLDPVKFYASIKEITLGSNIKFKRINEDKVIEILAPLRDL</sequence>
<keyword evidence="4" id="KW-1185">Reference proteome</keyword>
<feature type="chain" id="PRO_5013476342" evidence="1">
    <location>
        <begin position="20"/>
        <end position="181"/>
    </location>
</feature>
<dbReference type="GeneID" id="76607182"/>
<dbReference type="Proteomes" id="UP001209730">
    <property type="component" value="Unassembled WGS sequence"/>
</dbReference>
<reference evidence="4" key="2">
    <citation type="submission" date="2016-03" db="EMBL/GenBank/DDBJ databases">
        <authorList>
            <person name="Lee Y.-S."/>
            <person name="Choi Y.-L."/>
        </authorList>
    </citation>
    <scope>NUCLEOTIDE SEQUENCE [LARGE SCALE GENOMIC DNA]</scope>
    <source>
        <strain evidence="4">DAU221</strain>
    </source>
</reference>
<feature type="signal peptide" evidence="1">
    <location>
        <begin position="1"/>
        <end position="19"/>
    </location>
</feature>
<keyword evidence="1" id="KW-0732">Signal</keyword>